<evidence type="ECO:0000313" key="2">
    <source>
        <dbReference type="Proteomes" id="UP001163046"/>
    </source>
</evidence>
<dbReference type="Proteomes" id="UP001163046">
    <property type="component" value="Unassembled WGS sequence"/>
</dbReference>
<protein>
    <submittedName>
        <fullName evidence="1">Uncharacterized protein</fullName>
    </submittedName>
</protein>
<dbReference type="AlphaFoldDB" id="A0A9W9ZV29"/>
<evidence type="ECO:0000313" key="1">
    <source>
        <dbReference type="EMBL" id="KAJ7387724.1"/>
    </source>
</evidence>
<reference evidence="1" key="1">
    <citation type="submission" date="2023-01" db="EMBL/GenBank/DDBJ databases">
        <title>Genome assembly of the deep-sea coral Lophelia pertusa.</title>
        <authorList>
            <person name="Herrera S."/>
            <person name="Cordes E."/>
        </authorList>
    </citation>
    <scope>NUCLEOTIDE SEQUENCE</scope>
    <source>
        <strain evidence="1">USNM1676648</strain>
        <tissue evidence="1">Polyp</tissue>
    </source>
</reference>
<proteinExistence type="predicted"/>
<dbReference type="EMBL" id="MU825873">
    <property type="protein sequence ID" value="KAJ7387724.1"/>
    <property type="molecule type" value="Genomic_DNA"/>
</dbReference>
<keyword evidence="2" id="KW-1185">Reference proteome</keyword>
<comment type="caution">
    <text evidence="1">The sequence shown here is derived from an EMBL/GenBank/DDBJ whole genome shotgun (WGS) entry which is preliminary data.</text>
</comment>
<accession>A0A9W9ZV29</accession>
<name>A0A9W9ZV29_9CNID</name>
<sequence length="103" mass="11167">AVNHCVKVKNPVAIVLCLFRHGLPWKELIFIKTANSTEPAQPTPKPQITPPLIDTTTHASWGYCVTGAVKEVHPPSSDAPQWVIKNGGLATEKSYGRLSTPGR</sequence>
<organism evidence="1 2">
    <name type="scientific">Desmophyllum pertusum</name>
    <dbReference type="NCBI Taxonomy" id="174260"/>
    <lineage>
        <taxon>Eukaryota</taxon>
        <taxon>Metazoa</taxon>
        <taxon>Cnidaria</taxon>
        <taxon>Anthozoa</taxon>
        <taxon>Hexacorallia</taxon>
        <taxon>Scleractinia</taxon>
        <taxon>Caryophylliina</taxon>
        <taxon>Caryophylliidae</taxon>
        <taxon>Desmophyllum</taxon>
    </lineage>
</organism>
<feature type="non-terminal residue" evidence="1">
    <location>
        <position position="103"/>
    </location>
</feature>
<gene>
    <name evidence="1" type="ORF">OS493_001067</name>
</gene>